<keyword evidence="1 4" id="KW-0378">Hydrolase</keyword>
<evidence type="ECO:0000259" key="5">
    <source>
        <dbReference type="PROSITE" id="PS51635"/>
    </source>
</evidence>
<accession>A0A917CQ07</accession>
<name>A0A917CQ07_9GAMM</name>
<dbReference type="InterPro" id="IPR002641">
    <property type="entry name" value="PNPLA_dom"/>
</dbReference>
<dbReference type="GO" id="GO:0016042">
    <property type="term" value="P:lipid catabolic process"/>
    <property type="evidence" value="ECO:0007669"/>
    <property type="project" value="UniProtKB-UniRule"/>
</dbReference>
<evidence type="ECO:0000313" key="6">
    <source>
        <dbReference type="EMBL" id="GGF95626.1"/>
    </source>
</evidence>
<dbReference type="AlphaFoldDB" id="A0A917CQ07"/>
<feature type="domain" description="PNPLA" evidence="5">
    <location>
        <begin position="10"/>
        <end position="170"/>
    </location>
</feature>
<feature type="short sequence motif" description="GXSXG" evidence="4">
    <location>
        <begin position="41"/>
        <end position="45"/>
    </location>
</feature>
<keyword evidence="7" id="KW-1185">Reference proteome</keyword>
<dbReference type="PANTHER" id="PTHR14226">
    <property type="entry name" value="NEUROPATHY TARGET ESTERASE/SWISS CHEESE D.MELANOGASTER"/>
    <property type="match status" value="1"/>
</dbReference>
<dbReference type="InterPro" id="IPR016035">
    <property type="entry name" value="Acyl_Trfase/lysoPLipase"/>
</dbReference>
<dbReference type="InterPro" id="IPR050301">
    <property type="entry name" value="NTE"/>
</dbReference>
<proteinExistence type="predicted"/>
<dbReference type="PROSITE" id="PS51635">
    <property type="entry name" value="PNPLA"/>
    <property type="match status" value="1"/>
</dbReference>
<sequence length="302" mass="32280">MAAADKRIALVLGSGGARGLAHIGVIEELQARGYAIEAVAGCSMGALVGGIFCAGRLPEYRQWACSLTRREVFGLVDFAFGHPGFIKGDRVMAVLRGLTGEHLIEALPVPFTAVATDLDARREIRIGHGPLFDAIRASIAIPMLLTPHRYLDRDLVDGGLLAPLPLAAGKAFGLPRLFAVDLNAERTAIAPPALPAMQPVAAPLPSNDTLRAIQQGWARLLQGVRPAVANGSNRGLMDLMSQSLGAMHGFMTQMQLERYPPDLLIGIPENACAIYEFWRAEEMIALGRRIAGEALDQFEAGS</sequence>
<keyword evidence="2 4" id="KW-0442">Lipid degradation</keyword>
<keyword evidence="3 4" id="KW-0443">Lipid metabolism</keyword>
<feature type="active site" description="Proton acceptor" evidence="4">
    <location>
        <position position="157"/>
    </location>
</feature>
<dbReference type="SUPFAM" id="SSF52151">
    <property type="entry name" value="FabD/lysophospholipase-like"/>
    <property type="match status" value="1"/>
</dbReference>
<evidence type="ECO:0000256" key="1">
    <source>
        <dbReference type="ARBA" id="ARBA00022801"/>
    </source>
</evidence>
<organism evidence="6 7">
    <name type="scientific">Arenimonas maotaiensis</name>
    <dbReference type="NCBI Taxonomy" id="1446479"/>
    <lineage>
        <taxon>Bacteria</taxon>
        <taxon>Pseudomonadati</taxon>
        <taxon>Pseudomonadota</taxon>
        <taxon>Gammaproteobacteria</taxon>
        <taxon>Lysobacterales</taxon>
        <taxon>Lysobacteraceae</taxon>
        <taxon>Arenimonas</taxon>
    </lineage>
</organism>
<dbReference type="PANTHER" id="PTHR14226:SF76">
    <property type="entry name" value="NTE FAMILY PROTEIN RSSA"/>
    <property type="match status" value="1"/>
</dbReference>
<evidence type="ECO:0000313" key="7">
    <source>
        <dbReference type="Proteomes" id="UP000632858"/>
    </source>
</evidence>
<dbReference type="GO" id="GO:0016787">
    <property type="term" value="F:hydrolase activity"/>
    <property type="evidence" value="ECO:0007669"/>
    <property type="project" value="UniProtKB-UniRule"/>
</dbReference>
<dbReference type="EMBL" id="BMFO01000003">
    <property type="protein sequence ID" value="GGF95626.1"/>
    <property type="molecule type" value="Genomic_DNA"/>
</dbReference>
<comment type="caution">
    <text evidence="6">The sequence shown here is derived from an EMBL/GenBank/DDBJ whole genome shotgun (WGS) entry which is preliminary data.</text>
</comment>
<dbReference type="RefSeq" id="WP_188449863.1">
    <property type="nucleotide sequence ID" value="NZ_BMFO01000003.1"/>
</dbReference>
<comment type="caution">
    <text evidence="4">Lacks conserved residue(s) required for the propagation of feature annotation.</text>
</comment>
<reference evidence="6" key="2">
    <citation type="submission" date="2020-09" db="EMBL/GenBank/DDBJ databases">
        <authorList>
            <person name="Sun Q."/>
            <person name="Zhou Y."/>
        </authorList>
    </citation>
    <scope>NUCLEOTIDE SEQUENCE</scope>
    <source>
        <strain evidence="6">CGMCC 1.12726</strain>
    </source>
</reference>
<gene>
    <name evidence="6" type="ORF">GCM10010960_16610</name>
</gene>
<feature type="short sequence motif" description="DGA/G" evidence="4">
    <location>
        <begin position="157"/>
        <end position="159"/>
    </location>
</feature>
<evidence type="ECO:0000256" key="2">
    <source>
        <dbReference type="ARBA" id="ARBA00022963"/>
    </source>
</evidence>
<dbReference type="Proteomes" id="UP000632858">
    <property type="component" value="Unassembled WGS sequence"/>
</dbReference>
<reference evidence="6" key="1">
    <citation type="journal article" date="2014" name="Int. J. Syst. Evol. Microbiol.">
        <title>Complete genome sequence of Corynebacterium casei LMG S-19264T (=DSM 44701T), isolated from a smear-ripened cheese.</title>
        <authorList>
            <consortium name="US DOE Joint Genome Institute (JGI-PGF)"/>
            <person name="Walter F."/>
            <person name="Albersmeier A."/>
            <person name="Kalinowski J."/>
            <person name="Ruckert C."/>
        </authorList>
    </citation>
    <scope>NUCLEOTIDE SEQUENCE</scope>
    <source>
        <strain evidence="6">CGMCC 1.12726</strain>
    </source>
</reference>
<evidence type="ECO:0000256" key="3">
    <source>
        <dbReference type="ARBA" id="ARBA00023098"/>
    </source>
</evidence>
<evidence type="ECO:0000256" key="4">
    <source>
        <dbReference type="PROSITE-ProRule" id="PRU01161"/>
    </source>
</evidence>
<dbReference type="Pfam" id="PF01734">
    <property type="entry name" value="Patatin"/>
    <property type="match status" value="1"/>
</dbReference>
<dbReference type="Gene3D" id="3.40.1090.10">
    <property type="entry name" value="Cytosolic phospholipase A2 catalytic domain"/>
    <property type="match status" value="2"/>
</dbReference>
<protein>
    <recommendedName>
        <fullName evidence="5">PNPLA domain-containing protein</fullName>
    </recommendedName>
</protein>
<feature type="active site" description="Nucleophile" evidence="4">
    <location>
        <position position="43"/>
    </location>
</feature>